<dbReference type="EMBL" id="JACIGI010000005">
    <property type="protein sequence ID" value="MBB4285160.1"/>
    <property type="molecule type" value="Genomic_DNA"/>
</dbReference>
<accession>A0A7W6RYP4</accession>
<evidence type="ECO:0000313" key="3">
    <source>
        <dbReference type="Proteomes" id="UP000555728"/>
    </source>
</evidence>
<dbReference type="RefSeq" id="WP_184432090.1">
    <property type="nucleotide sequence ID" value="NZ_JACIGI010000005.1"/>
</dbReference>
<gene>
    <name evidence="2" type="ORF">GGD88_000877</name>
</gene>
<protein>
    <submittedName>
        <fullName evidence="2">Uncharacterized protein</fullName>
    </submittedName>
</protein>
<dbReference type="Proteomes" id="UP000555728">
    <property type="component" value="Unassembled WGS sequence"/>
</dbReference>
<evidence type="ECO:0000256" key="1">
    <source>
        <dbReference type="SAM" id="MobiDB-lite"/>
    </source>
</evidence>
<keyword evidence="3" id="KW-1185">Reference proteome</keyword>
<evidence type="ECO:0000313" key="2">
    <source>
        <dbReference type="EMBL" id="MBB4285160.1"/>
    </source>
</evidence>
<feature type="compositionally biased region" description="Low complexity" evidence="1">
    <location>
        <begin position="1"/>
        <end position="13"/>
    </location>
</feature>
<name>A0A7W6RYP4_9PROT</name>
<organism evidence="2 3">
    <name type="scientific">Roseospira goensis</name>
    <dbReference type="NCBI Taxonomy" id="391922"/>
    <lineage>
        <taxon>Bacteria</taxon>
        <taxon>Pseudomonadati</taxon>
        <taxon>Pseudomonadota</taxon>
        <taxon>Alphaproteobacteria</taxon>
        <taxon>Rhodospirillales</taxon>
        <taxon>Rhodospirillaceae</taxon>
        <taxon>Roseospira</taxon>
    </lineage>
</organism>
<proteinExistence type="predicted"/>
<reference evidence="2 3" key="1">
    <citation type="submission" date="2020-08" db="EMBL/GenBank/DDBJ databases">
        <title>Genome sequencing of Purple Non-Sulfur Bacteria from various extreme environments.</title>
        <authorList>
            <person name="Mayer M."/>
        </authorList>
    </citation>
    <scope>NUCLEOTIDE SEQUENCE [LARGE SCALE GENOMIC DNA]</scope>
    <source>
        <strain evidence="2 3">JA135</strain>
    </source>
</reference>
<comment type="caution">
    <text evidence="2">The sequence shown here is derived from an EMBL/GenBank/DDBJ whole genome shotgun (WGS) entry which is preliminary data.</text>
</comment>
<dbReference type="AlphaFoldDB" id="A0A7W6RYP4"/>
<sequence>MTETPQTPQTTPETSDEAATPQAGTGSLKDQYDEKTRQAQDAADAATQKVNSGVQSLWGSIQKVFDASRR</sequence>
<feature type="region of interest" description="Disordered" evidence="1">
    <location>
        <begin position="1"/>
        <end position="70"/>
    </location>
</feature>
<feature type="compositionally biased region" description="Polar residues" evidence="1">
    <location>
        <begin position="48"/>
        <end position="59"/>
    </location>
</feature>